<feature type="compositionally biased region" description="Basic residues" evidence="1">
    <location>
        <begin position="21"/>
        <end position="30"/>
    </location>
</feature>
<dbReference type="Proteomes" id="UP000887565">
    <property type="component" value="Unplaced"/>
</dbReference>
<keyword evidence="2" id="KW-1185">Reference proteome</keyword>
<name>A0A915I760_ROMCU</name>
<dbReference type="AlphaFoldDB" id="A0A915I760"/>
<dbReference type="WBParaSite" id="nRc.2.0.1.t09602-RA">
    <property type="protein sequence ID" value="nRc.2.0.1.t09602-RA"/>
    <property type="gene ID" value="nRc.2.0.1.g09602"/>
</dbReference>
<reference evidence="3" key="1">
    <citation type="submission" date="2022-11" db="UniProtKB">
        <authorList>
            <consortium name="WormBaseParasite"/>
        </authorList>
    </citation>
    <scope>IDENTIFICATION</scope>
</reference>
<feature type="region of interest" description="Disordered" evidence="1">
    <location>
        <begin position="1"/>
        <end position="50"/>
    </location>
</feature>
<protein>
    <submittedName>
        <fullName evidence="3">Uncharacterized protein</fullName>
    </submittedName>
</protein>
<evidence type="ECO:0000256" key="1">
    <source>
        <dbReference type="SAM" id="MobiDB-lite"/>
    </source>
</evidence>
<proteinExistence type="predicted"/>
<evidence type="ECO:0000313" key="2">
    <source>
        <dbReference type="Proteomes" id="UP000887565"/>
    </source>
</evidence>
<accession>A0A915I760</accession>
<feature type="compositionally biased region" description="Polar residues" evidence="1">
    <location>
        <begin position="38"/>
        <end position="47"/>
    </location>
</feature>
<evidence type="ECO:0000313" key="3">
    <source>
        <dbReference type="WBParaSite" id="nRc.2.0.1.t09602-RA"/>
    </source>
</evidence>
<sequence>PLNQKVQGNDPVSLARWVSLRGRRARHKQSKNGMEGSSRLSSRSNGKPTVPLKMLTDFLNKHGWLKQMKLCPKANQWYDFREKG</sequence>
<organism evidence="2 3">
    <name type="scientific">Romanomermis culicivorax</name>
    <name type="common">Nematode worm</name>
    <dbReference type="NCBI Taxonomy" id="13658"/>
    <lineage>
        <taxon>Eukaryota</taxon>
        <taxon>Metazoa</taxon>
        <taxon>Ecdysozoa</taxon>
        <taxon>Nematoda</taxon>
        <taxon>Enoplea</taxon>
        <taxon>Dorylaimia</taxon>
        <taxon>Mermithida</taxon>
        <taxon>Mermithoidea</taxon>
        <taxon>Mermithidae</taxon>
        <taxon>Romanomermis</taxon>
    </lineage>
</organism>